<dbReference type="AlphaFoldDB" id="A0AAV4HG95"/>
<sequence length="122" mass="14097">MDTRTSRTLSCITLLVSFYSVQCIVWYEPEQVHIAIGESSDQMIIVWNTVNDTKESKVLYGLKGKLNQTVSGSRTKFVDGGEEKRTQFVHRVVLKGLAPQSEYCIERAVNLWWKRINRESNR</sequence>
<dbReference type="GO" id="GO:0003993">
    <property type="term" value="F:acid phosphatase activity"/>
    <property type="evidence" value="ECO:0007669"/>
    <property type="project" value="InterPro"/>
</dbReference>
<proteinExistence type="predicted"/>
<evidence type="ECO:0000313" key="4">
    <source>
        <dbReference type="Proteomes" id="UP000762676"/>
    </source>
</evidence>
<name>A0AAV4HG95_9GAST</name>
<dbReference type="Proteomes" id="UP000762676">
    <property type="component" value="Unassembled WGS sequence"/>
</dbReference>
<dbReference type="Gene3D" id="2.60.40.380">
    <property type="entry name" value="Purple acid phosphatase-like, N-terminal"/>
    <property type="match status" value="1"/>
</dbReference>
<dbReference type="EMBL" id="BMAT01005620">
    <property type="protein sequence ID" value="GFR97177.1"/>
    <property type="molecule type" value="Genomic_DNA"/>
</dbReference>
<evidence type="ECO:0000256" key="1">
    <source>
        <dbReference type="SAM" id="SignalP"/>
    </source>
</evidence>
<keyword evidence="1" id="KW-0732">Signal</keyword>
<keyword evidence="4" id="KW-1185">Reference proteome</keyword>
<organism evidence="3 4">
    <name type="scientific">Elysia marginata</name>
    <dbReference type="NCBI Taxonomy" id="1093978"/>
    <lineage>
        <taxon>Eukaryota</taxon>
        <taxon>Metazoa</taxon>
        <taxon>Spiralia</taxon>
        <taxon>Lophotrochozoa</taxon>
        <taxon>Mollusca</taxon>
        <taxon>Gastropoda</taxon>
        <taxon>Heterobranchia</taxon>
        <taxon>Euthyneura</taxon>
        <taxon>Panpulmonata</taxon>
        <taxon>Sacoglossa</taxon>
        <taxon>Placobranchoidea</taxon>
        <taxon>Plakobranchidae</taxon>
        <taxon>Elysia</taxon>
    </lineage>
</organism>
<evidence type="ECO:0000313" key="3">
    <source>
        <dbReference type="EMBL" id="GFR97177.1"/>
    </source>
</evidence>
<feature type="chain" id="PRO_5043405465" evidence="1">
    <location>
        <begin position="24"/>
        <end position="122"/>
    </location>
</feature>
<protein>
    <submittedName>
        <fullName evidence="3">Purple acid phosphatase</fullName>
    </submittedName>
</protein>
<feature type="signal peptide" evidence="1">
    <location>
        <begin position="1"/>
        <end position="23"/>
    </location>
</feature>
<dbReference type="GO" id="GO:0046872">
    <property type="term" value="F:metal ion binding"/>
    <property type="evidence" value="ECO:0007669"/>
    <property type="project" value="InterPro"/>
</dbReference>
<comment type="caution">
    <text evidence="3">The sequence shown here is derived from an EMBL/GenBank/DDBJ whole genome shotgun (WGS) entry which is preliminary data.</text>
</comment>
<dbReference type="InterPro" id="IPR015914">
    <property type="entry name" value="PAPs_N"/>
</dbReference>
<dbReference type="Pfam" id="PF16656">
    <property type="entry name" value="Pur_ac_phosph_N"/>
    <property type="match status" value="1"/>
</dbReference>
<dbReference type="PANTHER" id="PTHR45867">
    <property type="entry name" value="PURPLE ACID PHOSPHATASE"/>
    <property type="match status" value="1"/>
</dbReference>
<dbReference type="SUPFAM" id="SSF49363">
    <property type="entry name" value="Purple acid phosphatase, N-terminal domain"/>
    <property type="match status" value="1"/>
</dbReference>
<dbReference type="PANTHER" id="PTHR45867:SF3">
    <property type="entry name" value="ACID PHOSPHATASE TYPE 7"/>
    <property type="match status" value="1"/>
</dbReference>
<accession>A0AAV4HG95</accession>
<feature type="domain" description="Purple acid phosphatase N-terminal" evidence="2">
    <location>
        <begin position="29"/>
        <end position="105"/>
    </location>
</feature>
<reference evidence="3 4" key="1">
    <citation type="journal article" date="2021" name="Elife">
        <title>Chloroplast acquisition without the gene transfer in kleptoplastic sea slugs, Plakobranchus ocellatus.</title>
        <authorList>
            <person name="Maeda T."/>
            <person name="Takahashi S."/>
            <person name="Yoshida T."/>
            <person name="Shimamura S."/>
            <person name="Takaki Y."/>
            <person name="Nagai Y."/>
            <person name="Toyoda A."/>
            <person name="Suzuki Y."/>
            <person name="Arimoto A."/>
            <person name="Ishii H."/>
            <person name="Satoh N."/>
            <person name="Nishiyama T."/>
            <person name="Hasebe M."/>
            <person name="Maruyama T."/>
            <person name="Minagawa J."/>
            <person name="Obokata J."/>
            <person name="Shigenobu S."/>
        </authorList>
    </citation>
    <scope>NUCLEOTIDE SEQUENCE [LARGE SCALE GENOMIC DNA]</scope>
</reference>
<dbReference type="InterPro" id="IPR008963">
    <property type="entry name" value="Purple_acid_Pase-like_N"/>
</dbReference>
<gene>
    <name evidence="3" type="ORF">ElyMa_002739200</name>
</gene>
<evidence type="ECO:0000259" key="2">
    <source>
        <dbReference type="Pfam" id="PF16656"/>
    </source>
</evidence>